<reference evidence="1" key="2">
    <citation type="journal article" date="2022" name="Microbiol. Resour. Announc.">
        <title>Metagenome Sequencing to Explore Phylogenomics of Terrestrial Cyanobacteria.</title>
        <authorList>
            <person name="Ward R.D."/>
            <person name="Stajich J.E."/>
            <person name="Johansen J.R."/>
            <person name="Huntemann M."/>
            <person name="Clum A."/>
            <person name="Foster B."/>
            <person name="Foster B."/>
            <person name="Roux S."/>
            <person name="Palaniappan K."/>
            <person name="Varghese N."/>
            <person name="Mukherjee S."/>
            <person name="Reddy T.B.K."/>
            <person name="Daum C."/>
            <person name="Copeland A."/>
            <person name="Chen I.A."/>
            <person name="Ivanova N.N."/>
            <person name="Kyrpides N.C."/>
            <person name="Shapiro N."/>
            <person name="Eloe-Fadrosh E.A."/>
            <person name="Pietrasiak N."/>
        </authorList>
    </citation>
    <scope>NUCLEOTIDE SEQUENCE</scope>
    <source>
        <strain evidence="1">UHER 2000/2452</strain>
    </source>
</reference>
<protein>
    <submittedName>
        <fullName evidence="1">Uncharacterized protein</fullName>
    </submittedName>
</protein>
<reference evidence="1" key="1">
    <citation type="submission" date="2021-05" db="EMBL/GenBank/DDBJ databases">
        <authorList>
            <person name="Pietrasiak N."/>
            <person name="Ward R."/>
            <person name="Stajich J.E."/>
            <person name="Kurbessoian T."/>
        </authorList>
    </citation>
    <scope>NUCLEOTIDE SEQUENCE</scope>
    <source>
        <strain evidence="1">UHER 2000/2452</strain>
    </source>
</reference>
<organism evidence="1 2">
    <name type="scientific">Drouetiella hepatica Uher 2000/2452</name>
    <dbReference type="NCBI Taxonomy" id="904376"/>
    <lineage>
        <taxon>Bacteria</taxon>
        <taxon>Bacillati</taxon>
        <taxon>Cyanobacteriota</taxon>
        <taxon>Cyanophyceae</taxon>
        <taxon>Oculatellales</taxon>
        <taxon>Oculatellaceae</taxon>
        <taxon>Drouetiella</taxon>
    </lineage>
</organism>
<evidence type="ECO:0000313" key="2">
    <source>
        <dbReference type="Proteomes" id="UP000757435"/>
    </source>
</evidence>
<evidence type="ECO:0000313" key="1">
    <source>
        <dbReference type="EMBL" id="MBW4662284.1"/>
    </source>
</evidence>
<dbReference type="Proteomes" id="UP000757435">
    <property type="component" value="Unassembled WGS sequence"/>
</dbReference>
<comment type="caution">
    <text evidence="1">The sequence shown here is derived from an EMBL/GenBank/DDBJ whole genome shotgun (WGS) entry which is preliminary data.</text>
</comment>
<gene>
    <name evidence="1" type="ORF">KME15_26830</name>
</gene>
<name>A0A951UQT2_9CYAN</name>
<proteinExistence type="predicted"/>
<dbReference type="EMBL" id="JAHHHD010000066">
    <property type="protein sequence ID" value="MBW4662284.1"/>
    <property type="molecule type" value="Genomic_DNA"/>
</dbReference>
<sequence length="79" mass="8596">MQQRSLSDGTRIIPCCGFDSVPSDLGTYLIVRYSQQLGVACQTVTAYFQAYGDLNGGTLTSSLNLYDSDQLTQVSDPFC</sequence>
<accession>A0A951UQT2</accession>
<dbReference type="AlphaFoldDB" id="A0A951UQT2"/>